<gene>
    <name evidence="2" type="ORF">H9Q72_002562</name>
</gene>
<keyword evidence="3" id="KW-1185">Reference proteome</keyword>
<keyword evidence="1" id="KW-0472">Membrane</keyword>
<evidence type="ECO:0000313" key="2">
    <source>
        <dbReference type="EMBL" id="KAG5770655.1"/>
    </source>
</evidence>
<sequence>MPTPSSLHWVENPRLLLAFSLVVIAARLVWSVYPNALGNLYRWVTIERLVNATAKGISILTEVNELLREFQ</sequence>
<reference evidence="2" key="1">
    <citation type="journal article" date="2020" name="bioRxiv">
        <title>Historical genomics reveals the evolutionary mechanisms behind multiple outbreaks of the host-specific coffee wilt pathogen Fusarium xylarioides.</title>
        <authorList>
            <person name="Peck D."/>
            <person name="Nowell R.W."/>
            <person name="Flood J."/>
            <person name="Ryan M.J."/>
            <person name="Barraclough T.G."/>
        </authorList>
    </citation>
    <scope>NUCLEOTIDE SEQUENCE</scope>
    <source>
        <strain evidence="2">IMI 127659i</strain>
    </source>
</reference>
<comment type="caution">
    <text evidence="2">The sequence shown here is derived from an EMBL/GenBank/DDBJ whole genome shotgun (WGS) entry which is preliminary data.</text>
</comment>
<dbReference type="AlphaFoldDB" id="A0A9P7HZH6"/>
<dbReference type="Proteomes" id="UP000750502">
    <property type="component" value="Unassembled WGS sequence"/>
</dbReference>
<proteinExistence type="predicted"/>
<feature type="transmembrane region" description="Helical" evidence="1">
    <location>
        <begin position="15"/>
        <end position="33"/>
    </location>
</feature>
<evidence type="ECO:0000313" key="3">
    <source>
        <dbReference type="Proteomes" id="UP000750502"/>
    </source>
</evidence>
<name>A0A9P7HZH6_9HYPO</name>
<dbReference type="EMBL" id="JADFTT010000053">
    <property type="protein sequence ID" value="KAG5770655.1"/>
    <property type="molecule type" value="Genomic_DNA"/>
</dbReference>
<keyword evidence="1" id="KW-0812">Transmembrane</keyword>
<dbReference type="OrthoDB" id="10497732at2759"/>
<reference evidence="2" key="2">
    <citation type="submission" date="2020-10" db="EMBL/GenBank/DDBJ databases">
        <authorList>
            <person name="Peck L.D."/>
            <person name="Nowell R.W."/>
            <person name="Flood J."/>
            <person name="Ryan M.J."/>
            <person name="Barraclough T.G."/>
        </authorList>
    </citation>
    <scope>NUCLEOTIDE SEQUENCE</scope>
    <source>
        <strain evidence="2">IMI 127659i</strain>
    </source>
</reference>
<evidence type="ECO:0000256" key="1">
    <source>
        <dbReference type="SAM" id="Phobius"/>
    </source>
</evidence>
<organism evidence="2 3">
    <name type="scientific">Fusarium xylarioides</name>
    <dbReference type="NCBI Taxonomy" id="221167"/>
    <lineage>
        <taxon>Eukaryota</taxon>
        <taxon>Fungi</taxon>
        <taxon>Dikarya</taxon>
        <taxon>Ascomycota</taxon>
        <taxon>Pezizomycotina</taxon>
        <taxon>Sordariomycetes</taxon>
        <taxon>Hypocreomycetidae</taxon>
        <taxon>Hypocreales</taxon>
        <taxon>Nectriaceae</taxon>
        <taxon>Fusarium</taxon>
        <taxon>Fusarium fujikuroi species complex</taxon>
    </lineage>
</organism>
<accession>A0A9P7HZH6</accession>
<protein>
    <submittedName>
        <fullName evidence="2">Uncharacterized protein</fullName>
    </submittedName>
</protein>
<keyword evidence="1" id="KW-1133">Transmembrane helix</keyword>